<feature type="transmembrane region" description="Helical" evidence="1">
    <location>
        <begin position="12"/>
        <end position="35"/>
    </location>
</feature>
<keyword evidence="1" id="KW-0472">Membrane</keyword>
<dbReference type="Proteomes" id="UP000009168">
    <property type="component" value="Unassembled WGS sequence"/>
</dbReference>
<dbReference type="KEGG" id="tet:TTHERM_000624349"/>
<accession>W7XHQ9</accession>
<sequence>MLMDAYINAFKLFKIKVFLIYIIFISLLGETIRYVFYQFKVEQIQSFWSSIFYLIFCFLLKDFFDQKYFQDVQYQLHFIHLFIFINFRQIKMIISRISLVFQQLQQKAYLIISKQLKINYSIDSRFTWQSE</sequence>
<name>W7XHQ9_TETTS</name>
<dbReference type="AlphaFoldDB" id="W7XHQ9"/>
<feature type="transmembrane region" description="Helical" evidence="1">
    <location>
        <begin position="47"/>
        <end position="64"/>
    </location>
</feature>
<protein>
    <submittedName>
        <fullName evidence="2">Transmembrane protein, putative</fullName>
    </submittedName>
</protein>
<organism evidence="2 3">
    <name type="scientific">Tetrahymena thermophila (strain SB210)</name>
    <dbReference type="NCBI Taxonomy" id="312017"/>
    <lineage>
        <taxon>Eukaryota</taxon>
        <taxon>Sar</taxon>
        <taxon>Alveolata</taxon>
        <taxon>Ciliophora</taxon>
        <taxon>Intramacronucleata</taxon>
        <taxon>Oligohymenophorea</taxon>
        <taxon>Hymenostomatida</taxon>
        <taxon>Tetrahymenina</taxon>
        <taxon>Tetrahymenidae</taxon>
        <taxon>Tetrahymena</taxon>
    </lineage>
</organism>
<reference evidence="3" key="1">
    <citation type="journal article" date="2006" name="PLoS Biol.">
        <title>Macronuclear genome sequence of the ciliate Tetrahymena thermophila, a model eukaryote.</title>
        <authorList>
            <person name="Eisen J.A."/>
            <person name="Coyne R.S."/>
            <person name="Wu M."/>
            <person name="Wu D."/>
            <person name="Thiagarajan M."/>
            <person name="Wortman J.R."/>
            <person name="Badger J.H."/>
            <person name="Ren Q."/>
            <person name="Amedeo P."/>
            <person name="Jones K.M."/>
            <person name="Tallon L.J."/>
            <person name="Delcher A.L."/>
            <person name="Salzberg S.L."/>
            <person name="Silva J.C."/>
            <person name="Haas B.J."/>
            <person name="Majoros W.H."/>
            <person name="Farzad M."/>
            <person name="Carlton J.M."/>
            <person name="Smith R.K. Jr."/>
            <person name="Garg J."/>
            <person name="Pearlman R.E."/>
            <person name="Karrer K.M."/>
            <person name="Sun L."/>
            <person name="Manning G."/>
            <person name="Elde N.C."/>
            <person name="Turkewitz A.P."/>
            <person name="Asai D.J."/>
            <person name="Wilkes D.E."/>
            <person name="Wang Y."/>
            <person name="Cai H."/>
            <person name="Collins K."/>
            <person name="Stewart B.A."/>
            <person name="Lee S.R."/>
            <person name="Wilamowska K."/>
            <person name="Weinberg Z."/>
            <person name="Ruzzo W.L."/>
            <person name="Wloga D."/>
            <person name="Gaertig J."/>
            <person name="Frankel J."/>
            <person name="Tsao C.-C."/>
            <person name="Gorovsky M.A."/>
            <person name="Keeling P.J."/>
            <person name="Waller R.F."/>
            <person name="Patron N.J."/>
            <person name="Cherry J.M."/>
            <person name="Stover N.A."/>
            <person name="Krieger C.J."/>
            <person name="del Toro C."/>
            <person name="Ryder H.F."/>
            <person name="Williamson S.C."/>
            <person name="Barbeau R.A."/>
            <person name="Hamilton E.P."/>
            <person name="Orias E."/>
        </authorList>
    </citation>
    <scope>NUCLEOTIDE SEQUENCE [LARGE SCALE GENOMIC DNA]</scope>
    <source>
        <strain evidence="3">SB210</strain>
    </source>
</reference>
<dbReference type="InParanoid" id="W7XHQ9"/>
<evidence type="ECO:0000256" key="1">
    <source>
        <dbReference type="SAM" id="Phobius"/>
    </source>
</evidence>
<dbReference type="EMBL" id="GG662540">
    <property type="protein sequence ID" value="EWS72694.1"/>
    <property type="molecule type" value="Genomic_DNA"/>
</dbReference>
<keyword evidence="1" id="KW-1133">Transmembrane helix</keyword>
<gene>
    <name evidence="2" type="ORF">TTHERM_000624349</name>
</gene>
<evidence type="ECO:0000313" key="2">
    <source>
        <dbReference type="EMBL" id="EWS72694.1"/>
    </source>
</evidence>
<proteinExistence type="predicted"/>
<dbReference type="RefSeq" id="XP_012654770.1">
    <property type="nucleotide sequence ID" value="XM_012799316.1"/>
</dbReference>
<evidence type="ECO:0000313" key="3">
    <source>
        <dbReference type="Proteomes" id="UP000009168"/>
    </source>
</evidence>
<keyword evidence="3" id="KW-1185">Reference proteome</keyword>
<keyword evidence="1 2" id="KW-0812">Transmembrane</keyword>
<dbReference type="GeneID" id="24439870"/>